<name>B7AR05_9FIRM</name>
<dbReference type="STRING" id="483218.BACPEC_01115"/>
<dbReference type="HAMAP" id="MF_00117">
    <property type="entry name" value="HslO"/>
    <property type="match status" value="1"/>
</dbReference>
<accession>B7AR05</accession>
<evidence type="ECO:0000256" key="2">
    <source>
        <dbReference type="ARBA" id="ARBA00022833"/>
    </source>
</evidence>
<dbReference type="Proteomes" id="UP000003136">
    <property type="component" value="Unassembled WGS sequence"/>
</dbReference>
<dbReference type="HOGENOM" id="CLU_054493_1_0_9"/>
<keyword evidence="2 6" id="KW-0862">Zinc</keyword>
<dbReference type="PANTHER" id="PTHR30111:SF1">
    <property type="entry name" value="33 KDA CHAPERONIN"/>
    <property type="match status" value="1"/>
</dbReference>
<keyword evidence="4 6" id="KW-0143">Chaperone</keyword>
<dbReference type="NCBIfam" id="NF001033">
    <property type="entry name" value="PRK00114.1"/>
    <property type="match status" value="1"/>
</dbReference>
<dbReference type="InterPro" id="IPR000397">
    <property type="entry name" value="Heat_shock_Hsp33"/>
</dbReference>
<dbReference type="PIRSF" id="PIRSF005261">
    <property type="entry name" value="Heat_shock_Hsp33"/>
    <property type="match status" value="1"/>
</dbReference>
<gene>
    <name evidence="6" type="primary">hslO</name>
    <name evidence="7" type="ORF">BACPEC_01115</name>
</gene>
<dbReference type="GO" id="GO:0051082">
    <property type="term" value="F:unfolded protein binding"/>
    <property type="evidence" value="ECO:0007669"/>
    <property type="project" value="UniProtKB-UniRule"/>
</dbReference>
<protein>
    <recommendedName>
        <fullName evidence="6">33 kDa chaperonin</fullName>
    </recommendedName>
    <alternativeName>
        <fullName evidence="6">Heat shock protein 33 homolog</fullName>
        <shortName evidence="6">HSP33</shortName>
    </alternativeName>
</protein>
<dbReference type="InterPro" id="IPR016153">
    <property type="entry name" value="Heat_shock_Hsp33_N"/>
</dbReference>
<dbReference type="GO" id="GO:0042026">
    <property type="term" value="P:protein refolding"/>
    <property type="evidence" value="ECO:0007669"/>
    <property type="project" value="TreeGrafter"/>
</dbReference>
<keyword evidence="5 6" id="KW-0676">Redox-active center</keyword>
<evidence type="ECO:0000256" key="5">
    <source>
        <dbReference type="ARBA" id="ARBA00023284"/>
    </source>
</evidence>
<dbReference type="InterPro" id="IPR016154">
    <property type="entry name" value="Heat_shock_Hsp33_C"/>
</dbReference>
<dbReference type="PANTHER" id="PTHR30111">
    <property type="entry name" value="33 KDA CHAPERONIN"/>
    <property type="match status" value="1"/>
</dbReference>
<sequence length="303" mass="33099">MENIMNTISKNSDYIVRATAANHQIRAFAISSTNTIEEARQRHNTSPIATVALGRLMSAGAMMGTMMKGDDDIITIQIKGDGPIGGLTVTADAKANVKGYVNHPEVMLPLNSAGQLDVEKALGIGVLSVIKDIGLKEPYVGDTILVTSDVTQDITYYFATSEQVPTSVGLSVIMSKDNTVKSAGGFIIQLLPDASEEIISALEKKIKEVKNVTTMLEHGYTPEQMLEELLGEFGLDILDKIPTQFYCNCSKERMSRALISIGRKELSSLIEEGRTIEVNCHFCGSHYNFDVEELKDLLHKAVR</sequence>
<evidence type="ECO:0000256" key="3">
    <source>
        <dbReference type="ARBA" id="ARBA00023157"/>
    </source>
</evidence>
<dbReference type="CDD" id="cd00498">
    <property type="entry name" value="Hsp33"/>
    <property type="match status" value="1"/>
</dbReference>
<comment type="subcellular location">
    <subcellularLocation>
        <location evidence="6">Cytoplasm</location>
    </subcellularLocation>
</comment>
<feature type="disulfide bond" description="Redox-active" evidence="6">
    <location>
        <begin position="280"/>
        <end position="283"/>
    </location>
</feature>
<dbReference type="EMBL" id="ABVQ01000035">
    <property type="protein sequence ID" value="EEC58127.1"/>
    <property type="molecule type" value="Genomic_DNA"/>
</dbReference>
<dbReference type="GO" id="GO:0005737">
    <property type="term" value="C:cytoplasm"/>
    <property type="evidence" value="ECO:0007669"/>
    <property type="project" value="UniProtKB-SubCell"/>
</dbReference>
<dbReference type="SUPFAM" id="SSF118352">
    <property type="entry name" value="HSP33 redox switch-like"/>
    <property type="match status" value="1"/>
</dbReference>
<organism evidence="7 8">
    <name type="scientific">[Bacteroides] pectinophilus ATCC 43243</name>
    <dbReference type="NCBI Taxonomy" id="483218"/>
    <lineage>
        <taxon>Bacteria</taxon>
        <taxon>Bacillati</taxon>
        <taxon>Bacillota</taxon>
        <taxon>Clostridia</taxon>
        <taxon>Eubacteriales</taxon>
    </lineage>
</organism>
<reference evidence="7 8" key="2">
    <citation type="submission" date="2008-11" db="EMBL/GenBank/DDBJ databases">
        <authorList>
            <person name="Fulton L."/>
            <person name="Clifton S."/>
            <person name="Fulton B."/>
            <person name="Xu J."/>
            <person name="Minx P."/>
            <person name="Pepin K.H."/>
            <person name="Johnson M."/>
            <person name="Bhonagiri V."/>
            <person name="Nash W.E."/>
            <person name="Mardis E.R."/>
            <person name="Wilson R.K."/>
        </authorList>
    </citation>
    <scope>NUCLEOTIDE SEQUENCE [LARGE SCALE GENOMIC DNA]</scope>
    <source>
        <strain evidence="7 8">ATCC 43243</strain>
    </source>
</reference>
<keyword evidence="3 6" id="KW-1015">Disulfide bond</keyword>
<evidence type="ECO:0000256" key="6">
    <source>
        <dbReference type="HAMAP-Rule" id="MF_00117"/>
    </source>
</evidence>
<comment type="PTM">
    <text evidence="6">Under oxidizing conditions two disulfide bonds are formed involving the reactive cysteines. Under reducing conditions zinc is bound to the reactive cysteines and the protein is inactive.</text>
</comment>
<evidence type="ECO:0000313" key="7">
    <source>
        <dbReference type="EMBL" id="EEC58127.1"/>
    </source>
</evidence>
<dbReference type="Gene3D" id="3.55.30.10">
    <property type="entry name" value="Hsp33 domain"/>
    <property type="match status" value="1"/>
</dbReference>
<keyword evidence="1 6" id="KW-0963">Cytoplasm</keyword>
<dbReference type="GO" id="GO:0044183">
    <property type="term" value="F:protein folding chaperone"/>
    <property type="evidence" value="ECO:0007669"/>
    <property type="project" value="TreeGrafter"/>
</dbReference>
<evidence type="ECO:0000256" key="1">
    <source>
        <dbReference type="ARBA" id="ARBA00022490"/>
    </source>
</evidence>
<keyword evidence="8" id="KW-1185">Reference proteome</keyword>
<dbReference type="AlphaFoldDB" id="B7AR05"/>
<dbReference type="Gene3D" id="3.90.1280.10">
    <property type="entry name" value="HSP33 redox switch-like"/>
    <property type="match status" value="1"/>
</dbReference>
<dbReference type="SUPFAM" id="SSF64397">
    <property type="entry name" value="Hsp33 domain"/>
    <property type="match status" value="1"/>
</dbReference>
<evidence type="ECO:0000256" key="4">
    <source>
        <dbReference type="ARBA" id="ARBA00023186"/>
    </source>
</evidence>
<comment type="similarity">
    <text evidence="6">Belongs to the HSP33 family.</text>
</comment>
<comment type="function">
    <text evidence="6">Redox regulated molecular chaperone. Protects both thermally unfolding and oxidatively damaged proteins from irreversible aggregation. Plays an important role in the bacterial defense system toward oxidative stress.</text>
</comment>
<dbReference type="eggNOG" id="COG1281">
    <property type="taxonomic scope" value="Bacteria"/>
</dbReference>
<feature type="disulfide bond" description="Redox-active" evidence="6">
    <location>
        <begin position="247"/>
        <end position="249"/>
    </location>
</feature>
<dbReference type="Pfam" id="PF01430">
    <property type="entry name" value="HSP33"/>
    <property type="match status" value="1"/>
</dbReference>
<evidence type="ECO:0000313" key="8">
    <source>
        <dbReference type="Proteomes" id="UP000003136"/>
    </source>
</evidence>
<proteinExistence type="inferred from homology"/>
<reference evidence="7 8" key="1">
    <citation type="submission" date="2008-11" db="EMBL/GenBank/DDBJ databases">
        <title>Draft genome sequence of Bacteroides pectinophilus (ATCC 43243).</title>
        <authorList>
            <person name="Sudarsanam P."/>
            <person name="Ley R."/>
            <person name="Guruge J."/>
            <person name="Turnbaugh P.J."/>
            <person name="Mahowald M."/>
            <person name="Liep D."/>
            <person name="Gordon J."/>
        </authorList>
    </citation>
    <scope>NUCLEOTIDE SEQUENCE [LARGE SCALE GENOMIC DNA]</scope>
    <source>
        <strain evidence="7 8">ATCC 43243</strain>
    </source>
</reference>